<keyword evidence="6 9" id="KW-0238">DNA-binding</keyword>
<dbReference type="Gene3D" id="1.10.443.10">
    <property type="entry name" value="Intergrase catalytic core"/>
    <property type="match status" value="1"/>
</dbReference>
<dbReference type="PANTHER" id="PTHR30349">
    <property type="entry name" value="PHAGE INTEGRASE-RELATED"/>
    <property type="match status" value="1"/>
</dbReference>
<evidence type="ECO:0000256" key="2">
    <source>
        <dbReference type="ARBA" id="ARBA00022490"/>
    </source>
</evidence>
<evidence type="ECO:0000256" key="3">
    <source>
        <dbReference type="ARBA" id="ARBA00022618"/>
    </source>
</evidence>
<evidence type="ECO:0000313" key="12">
    <source>
        <dbReference type="EMBL" id="OXM16408.1"/>
    </source>
</evidence>
<keyword evidence="13" id="KW-1185">Reference proteome</keyword>
<keyword evidence="7" id="KW-0233">DNA recombination</keyword>
<dbReference type="GO" id="GO:0003677">
    <property type="term" value="F:DNA binding"/>
    <property type="evidence" value="ECO:0007669"/>
    <property type="project" value="UniProtKB-UniRule"/>
</dbReference>
<reference evidence="12 13" key="1">
    <citation type="submission" date="2017-07" db="EMBL/GenBank/DDBJ databases">
        <title>Paenibacillus herberti R33 genome sequencing and assembly.</title>
        <authorList>
            <person name="Su W."/>
        </authorList>
    </citation>
    <scope>NUCLEOTIDE SEQUENCE [LARGE SCALE GENOMIC DNA]</scope>
    <source>
        <strain evidence="12 13">R33</strain>
    </source>
</reference>
<keyword evidence="2" id="KW-0963">Cytoplasm</keyword>
<feature type="domain" description="Core-binding (CB)" evidence="11">
    <location>
        <begin position="6"/>
        <end position="95"/>
    </location>
</feature>
<dbReference type="GO" id="GO:0006310">
    <property type="term" value="P:DNA recombination"/>
    <property type="evidence" value="ECO:0007669"/>
    <property type="project" value="UniProtKB-KW"/>
</dbReference>
<proteinExistence type="predicted"/>
<evidence type="ECO:0000259" key="10">
    <source>
        <dbReference type="PROSITE" id="PS51898"/>
    </source>
</evidence>
<dbReference type="GO" id="GO:0007059">
    <property type="term" value="P:chromosome segregation"/>
    <property type="evidence" value="ECO:0007669"/>
    <property type="project" value="UniProtKB-KW"/>
</dbReference>
<feature type="domain" description="Tyr recombinase" evidence="10">
    <location>
        <begin position="117"/>
        <end position="302"/>
    </location>
</feature>
<dbReference type="PANTHER" id="PTHR30349:SF77">
    <property type="entry name" value="TYROSINE RECOMBINASE XERC"/>
    <property type="match status" value="1"/>
</dbReference>
<evidence type="ECO:0000256" key="5">
    <source>
        <dbReference type="ARBA" id="ARBA00022908"/>
    </source>
</evidence>
<dbReference type="PROSITE" id="PS51900">
    <property type="entry name" value="CB"/>
    <property type="match status" value="1"/>
</dbReference>
<dbReference type="Pfam" id="PF02899">
    <property type="entry name" value="Phage_int_SAM_1"/>
    <property type="match status" value="1"/>
</dbReference>
<evidence type="ECO:0000256" key="8">
    <source>
        <dbReference type="ARBA" id="ARBA00023306"/>
    </source>
</evidence>
<organism evidence="12 13">
    <name type="scientific">Paenibacillus herberti</name>
    <dbReference type="NCBI Taxonomy" id="1619309"/>
    <lineage>
        <taxon>Bacteria</taxon>
        <taxon>Bacillati</taxon>
        <taxon>Bacillota</taxon>
        <taxon>Bacilli</taxon>
        <taxon>Bacillales</taxon>
        <taxon>Paenibacillaceae</taxon>
        <taxon>Paenibacillus</taxon>
    </lineage>
</organism>
<accession>A0A229P2R5</accession>
<dbReference type="SUPFAM" id="SSF56349">
    <property type="entry name" value="DNA breaking-rejoining enzymes"/>
    <property type="match status" value="1"/>
</dbReference>
<dbReference type="EMBL" id="NMUQ01000001">
    <property type="protein sequence ID" value="OXM16408.1"/>
    <property type="molecule type" value="Genomic_DNA"/>
</dbReference>
<evidence type="ECO:0000256" key="6">
    <source>
        <dbReference type="ARBA" id="ARBA00023125"/>
    </source>
</evidence>
<dbReference type="InterPro" id="IPR010998">
    <property type="entry name" value="Integrase_recombinase_N"/>
</dbReference>
<dbReference type="PROSITE" id="PS51898">
    <property type="entry name" value="TYR_RECOMBINASE"/>
    <property type="match status" value="1"/>
</dbReference>
<dbReference type="Gene3D" id="1.10.150.130">
    <property type="match status" value="1"/>
</dbReference>
<dbReference type="InterPro" id="IPR011010">
    <property type="entry name" value="DNA_brk_join_enz"/>
</dbReference>
<dbReference type="InterPro" id="IPR002104">
    <property type="entry name" value="Integrase_catalytic"/>
</dbReference>
<keyword evidence="3" id="KW-0132">Cell division</keyword>
<keyword evidence="4" id="KW-0159">Chromosome partition</keyword>
<evidence type="ECO:0000256" key="7">
    <source>
        <dbReference type="ARBA" id="ARBA00023172"/>
    </source>
</evidence>
<protein>
    <submittedName>
        <fullName evidence="12">Recombinase XerC</fullName>
    </submittedName>
</protein>
<dbReference type="Pfam" id="PF00589">
    <property type="entry name" value="Phage_integrase"/>
    <property type="match status" value="1"/>
</dbReference>
<evidence type="ECO:0000256" key="9">
    <source>
        <dbReference type="PROSITE-ProRule" id="PRU01248"/>
    </source>
</evidence>
<evidence type="ECO:0000259" key="11">
    <source>
        <dbReference type="PROSITE" id="PS51900"/>
    </source>
</evidence>
<keyword evidence="5" id="KW-0229">DNA integration</keyword>
<dbReference type="Proteomes" id="UP000215145">
    <property type="component" value="Unassembled WGS sequence"/>
</dbReference>
<dbReference type="InterPro" id="IPR004107">
    <property type="entry name" value="Integrase_SAM-like_N"/>
</dbReference>
<dbReference type="AlphaFoldDB" id="A0A229P2R5"/>
<dbReference type="InterPro" id="IPR044068">
    <property type="entry name" value="CB"/>
</dbReference>
<dbReference type="GO" id="GO:0051301">
    <property type="term" value="P:cell division"/>
    <property type="evidence" value="ECO:0007669"/>
    <property type="project" value="UniProtKB-KW"/>
</dbReference>
<dbReference type="GO" id="GO:0005737">
    <property type="term" value="C:cytoplasm"/>
    <property type="evidence" value="ECO:0007669"/>
    <property type="project" value="UniProtKB-SubCell"/>
</dbReference>
<evidence type="ECO:0000256" key="4">
    <source>
        <dbReference type="ARBA" id="ARBA00022829"/>
    </source>
</evidence>
<dbReference type="GO" id="GO:0015074">
    <property type="term" value="P:DNA integration"/>
    <property type="evidence" value="ECO:0007669"/>
    <property type="project" value="UniProtKB-KW"/>
</dbReference>
<comment type="subcellular location">
    <subcellularLocation>
        <location evidence="1">Cytoplasm</location>
    </subcellularLocation>
</comment>
<sequence>MEGLSATNHELQETYGEELELFSIWMKNQGMTSSTEKAYLADVRQYLSMLYPADLENTGKLDIMRYLSRSREGGAGDEARNRKLSSLRAFYRSLNEMDRLSSNPAALTPKSRQQKNRIPVYLEEGQLQQLFQHVEGKHRERNLSILLLMAYAGLRVGEIHRLNIHDLKLDGILSVLGKGRKWRYLPLPDSLAGLLRRMMEENLLEMRQGKEQPMFISQLGRRLSIRMIQTIADATLRRLQGELPELSMKKLSSHKLRHSFATMQIRSGTDIRTLQELLGHASIETTQIYTHIDNYQMKAAMEQMSGKLPSLG</sequence>
<gene>
    <name evidence="12" type="ORF">CGZ75_06965</name>
</gene>
<comment type="caution">
    <text evidence="12">The sequence shown here is derived from an EMBL/GenBank/DDBJ whole genome shotgun (WGS) entry which is preliminary data.</text>
</comment>
<keyword evidence="8" id="KW-0131">Cell cycle</keyword>
<dbReference type="InterPro" id="IPR050090">
    <property type="entry name" value="Tyrosine_recombinase_XerCD"/>
</dbReference>
<evidence type="ECO:0000313" key="13">
    <source>
        <dbReference type="Proteomes" id="UP000215145"/>
    </source>
</evidence>
<dbReference type="InterPro" id="IPR013762">
    <property type="entry name" value="Integrase-like_cat_sf"/>
</dbReference>
<evidence type="ECO:0000256" key="1">
    <source>
        <dbReference type="ARBA" id="ARBA00004496"/>
    </source>
</evidence>
<name>A0A229P2R5_9BACL</name>